<evidence type="ECO:0000256" key="2">
    <source>
        <dbReference type="ARBA" id="ARBA00005907"/>
    </source>
</evidence>
<evidence type="ECO:0000313" key="5">
    <source>
        <dbReference type="EMBL" id="KAL1541028.1"/>
    </source>
</evidence>
<keyword evidence="3" id="KW-0539">Nucleus</keyword>
<dbReference type="PANTHER" id="PTHR12687:SF4">
    <property type="entry name" value="NUCLEOLAR COMPLEX PROTEIN 2 HOMOLOG"/>
    <property type="match status" value="1"/>
</dbReference>
<comment type="subcellular location">
    <subcellularLocation>
        <location evidence="1">Nucleus</location>
    </subcellularLocation>
</comment>
<evidence type="ECO:0000313" key="6">
    <source>
        <dbReference type="Proteomes" id="UP001567538"/>
    </source>
</evidence>
<evidence type="ECO:0000256" key="4">
    <source>
        <dbReference type="SAM" id="MobiDB-lite"/>
    </source>
</evidence>
<gene>
    <name evidence="5" type="ORF">AAHA92_25298</name>
</gene>
<comment type="similarity">
    <text evidence="2">Belongs to the NOC2 family.</text>
</comment>
<evidence type="ECO:0000256" key="3">
    <source>
        <dbReference type="ARBA" id="ARBA00023242"/>
    </source>
</evidence>
<name>A0ABD1GDD6_SALDI</name>
<organism evidence="5 6">
    <name type="scientific">Salvia divinorum</name>
    <name type="common">Maria pastora</name>
    <name type="synonym">Diviner's sage</name>
    <dbReference type="NCBI Taxonomy" id="28513"/>
    <lineage>
        <taxon>Eukaryota</taxon>
        <taxon>Viridiplantae</taxon>
        <taxon>Streptophyta</taxon>
        <taxon>Embryophyta</taxon>
        <taxon>Tracheophyta</taxon>
        <taxon>Spermatophyta</taxon>
        <taxon>Magnoliopsida</taxon>
        <taxon>eudicotyledons</taxon>
        <taxon>Gunneridae</taxon>
        <taxon>Pentapetalae</taxon>
        <taxon>asterids</taxon>
        <taxon>lamiids</taxon>
        <taxon>Lamiales</taxon>
        <taxon>Lamiaceae</taxon>
        <taxon>Nepetoideae</taxon>
        <taxon>Mentheae</taxon>
        <taxon>Salviinae</taxon>
        <taxon>Salvia</taxon>
        <taxon>Salvia subgen. Calosphace</taxon>
    </lineage>
</organism>
<feature type="compositionally biased region" description="Acidic residues" evidence="4">
    <location>
        <begin position="33"/>
        <end position="57"/>
    </location>
</feature>
<feature type="region of interest" description="Disordered" evidence="4">
    <location>
        <begin position="33"/>
        <end position="72"/>
    </location>
</feature>
<accession>A0ABD1GDD6</accession>
<protein>
    <submittedName>
        <fullName evidence="5">Noc2p family</fullName>
    </submittedName>
</protein>
<feature type="compositionally biased region" description="Basic residues" evidence="4">
    <location>
        <begin position="370"/>
        <end position="391"/>
    </location>
</feature>
<dbReference type="AlphaFoldDB" id="A0ABD1GDD6"/>
<dbReference type="EMBL" id="JBEAFC010000009">
    <property type="protein sequence ID" value="KAL1541028.1"/>
    <property type="molecule type" value="Genomic_DNA"/>
</dbReference>
<feature type="compositionally biased region" description="Polar residues" evidence="4">
    <location>
        <begin position="319"/>
        <end position="330"/>
    </location>
</feature>
<comment type="caution">
    <text evidence="5">The sequence shown here is derived from an EMBL/GenBank/DDBJ whole genome shotgun (WGS) entry which is preliminary data.</text>
</comment>
<sequence length="391" mass="44032">MSSIGTLKKLREKDPEFYEFLKEHDKELFGFDEYDLDDNLQTDAKDDDDEEEVDDDSAEHSDPETAMEEETSTNLCTAFPSEGFSDCLSLWRSKFSTMSSSVFNKGLEIWTGVVCAYSNEADLRPLAYPLTQIIIGVASLVPSACYFPLRFCCVRMLNRISASTGSFIPVSLLLLDSLEFKELRKPPTGGVGKAVDFFSILKLLRKWFCTEIRRLTSQIDANSDFVNKKQTTVALLLNDTVAESFLEDEKKSGSGTRPLSQYVVTLRQRAKERSGTLIESSVLIGDRSSKFGSKISSDDDEYDDSEMEDNASALLSVHYSKQQKNVSNKSTNKHTEEMALDDDIVEDLVLSSDEDVPLSDSFERDQQARSSKKRKHGSDMHKGKKKRMHGR</sequence>
<dbReference type="PANTHER" id="PTHR12687">
    <property type="entry name" value="NUCLEOLAR COMPLEX 2 AND RAD4-RELATED"/>
    <property type="match status" value="1"/>
</dbReference>
<keyword evidence="6" id="KW-1185">Reference proteome</keyword>
<evidence type="ECO:0000256" key="1">
    <source>
        <dbReference type="ARBA" id="ARBA00004123"/>
    </source>
</evidence>
<dbReference type="Proteomes" id="UP001567538">
    <property type="component" value="Unassembled WGS sequence"/>
</dbReference>
<feature type="region of interest" description="Disordered" evidence="4">
    <location>
        <begin position="355"/>
        <end position="391"/>
    </location>
</feature>
<dbReference type="GO" id="GO:0005634">
    <property type="term" value="C:nucleus"/>
    <property type="evidence" value="ECO:0007669"/>
    <property type="project" value="UniProtKB-SubCell"/>
</dbReference>
<dbReference type="InterPro" id="IPR005343">
    <property type="entry name" value="Noc2"/>
</dbReference>
<reference evidence="5 6" key="1">
    <citation type="submission" date="2024-06" db="EMBL/GenBank/DDBJ databases">
        <title>A chromosome level genome sequence of Diviner's sage (Salvia divinorum).</title>
        <authorList>
            <person name="Ford S.A."/>
            <person name="Ro D.-K."/>
            <person name="Ness R.W."/>
            <person name="Phillips M.A."/>
        </authorList>
    </citation>
    <scope>NUCLEOTIDE SEQUENCE [LARGE SCALE GENOMIC DNA]</scope>
    <source>
        <strain evidence="5">SAF-2024a</strain>
        <tissue evidence="5">Leaf</tissue>
    </source>
</reference>
<dbReference type="Pfam" id="PF03715">
    <property type="entry name" value="Noc2"/>
    <property type="match status" value="1"/>
</dbReference>
<feature type="region of interest" description="Disordered" evidence="4">
    <location>
        <begin position="319"/>
        <end position="342"/>
    </location>
</feature>
<proteinExistence type="inferred from homology"/>